<dbReference type="EMBL" id="PRDL01000001">
    <property type="protein sequence ID" value="MBE8717542.1"/>
    <property type="molecule type" value="Genomic_DNA"/>
</dbReference>
<dbReference type="InterPro" id="IPR025449">
    <property type="entry name" value="JetB"/>
</dbReference>
<dbReference type="Pfam" id="PF13835">
    <property type="entry name" value="DUF4194"/>
    <property type="match status" value="1"/>
</dbReference>
<evidence type="ECO:0000313" key="2">
    <source>
        <dbReference type="EMBL" id="MBE8717542.1"/>
    </source>
</evidence>
<feature type="compositionally biased region" description="Low complexity" evidence="1">
    <location>
        <begin position="347"/>
        <end position="359"/>
    </location>
</feature>
<comment type="caution">
    <text evidence="2">The sequence shown here is derived from an EMBL/GenBank/DDBJ whole genome shotgun (WGS) entry which is preliminary data.</text>
</comment>
<evidence type="ECO:0000313" key="3">
    <source>
        <dbReference type="Proteomes" id="UP000652567"/>
    </source>
</evidence>
<keyword evidence="3" id="KW-1185">Reference proteome</keyword>
<dbReference type="Proteomes" id="UP000652567">
    <property type="component" value="Unassembled WGS sequence"/>
</dbReference>
<dbReference type="AlphaFoldDB" id="A0A928V6H7"/>
<name>A0A928V6H7_9GAMM</name>
<organism evidence="2 3">
    <name type="scientific">Cellvibrio polysaccharolyticus</name>
    <dbReference type="NCBI Taxonomy" id="2082724"/>
    <lineage>
        <taxon>Bacteria</taxon>
        <taxon>Pseudomonadati</taxon>
        <taxon>Pseudomonadota</taxon>
        <taxon>Gammaproteobacteria</taxon>
        <taxon>Cellvibrionales</taxon>
        <taxon>Cellvibrionaceae</taxon>
        <taxon>Cellvibrio</taxon>
    </lineage>
</organism>
<proteinExistence type="predicted"/>
<gene>
    <name evidence="2" type="ORF">C4F51_10100</name>
</gene>
<reference evidence="2" key="1">
    <citation type="submission" date="2018-07" db="EMBL/GenBank/DDBJ databases">
        <title>Genome assembly of strain Ka43.</title>
        <authorList>
            <person name="Kukolya J."/>
            <person name="Nagy I."/>
            <person name="Horvath B."/>
            <person name="Toth A."/>
        </authorList>
    </citation>
    <scope>NUCLEOTIDE SEQUENCE</scope>
    <source>
        <strain evidence="2">KB43</strain>
    </source>
</reference>
<feature type="region of interest" description="Disordered" evidence="1">
    <location>
        <begin position="325"/>
        <end position="388"/>
    </location>
</feature>
<evidence type="ECO:0000256" key="1">
    <source>
        <dbReference type="SAM" id="MobiDB-lite"/>
    </source>
</evidence>
<protein>
    <submittedName>
        <fullName evidence="2">DUF4194 domain-containing protein</fullName>
    </submittedName>
</protein>
<sequence>MYIMSSLSDTLSQQLASRDLSLQDWKLLVQRLLDYGVLCRDDSQVEAEFYDQFVRIEPLVDDYLSLIGVRFQHDKHFHYVRLIPPGARLAGVDDENDEPYNGGFRQRLSQHEVAMVLVLRAEYDKALREGAIDEQGCTAISLEAITLSMKNLLKRALPEQMVERRQVFKKLRQLRLIHFVNEADLDQGESWIKIRPLIVNLVSNEWLEAIRQDAKLGNHLLTQSQADGEPTDTPVNVEDALQTGQQAFEETDAPVPAQAETPVEPEIVARVEVEKKVATKKTATKKAPVIEPLPTQSPVKLAPAKTTSKKPVAAKAVASVSPAVKKATAKKVAPPVVTKNVSEKPAKTTAKAGKPVATKQTAVSSKPTTKKAVGKKSTAKSISIDAES</sequence>
<feature type="compositionally biased region" description="Basic residues" evidence="1">
    <location>
        <begin position="368"/>
        <end position="378"/>
    </location>
</feature>
<accession>A0A928V6H7</accession>
<feature type="compositionally biased region" description="Low complexity" evidence="1">
    <location>
        <begin position="325"/>
        <end position="339"/>
    </location>
</feature>